<dbReference type="SUPFAM" id="SSF56349">
    <property type="entry name" value="DNA breaking-rejoining enzymes"/>
    <property type="match status" value="1"/>
</dbReference>
<evidence type="ECO:0000313" key="2">
    <source>
        <dbReference type="EMBL" id="NMN99046.1"/>
    </source>
</evidence>
<organism evidence="2 3">
    <name type="scientific">Antrihabitans stalactiti</name>
    <dbReference type="NCBI Taxonomy" id="2584121"/>
    <lineage>
        <taxon>Bacteria</taxon>
        <taxon>Bacillati</taxon>
        <taxon>Actinomycetota</taxon>
        <taxon>Actinomycetes</taxon>
        <taxon>Mycobacteriales</taxon>
        <taxon>Nocardiaceae</taxon>
        <taxon>Antrihabitans</taxon>
    </lineage>
</organism>
<protein>
    <submittedName>
        <fullName evidence="2">Site-specific integrase</fullName>
    </submittedName>
</protein>
<proteinExistence type="predicted"/>
<keyword evidence="1" id="KW-0233">DNA recombination</keyword>
<dbReference type="RefSeq" id="WP_169593961.1">
    <property type="nucleotide sequence ID" value="NZ_VCQU01000014.1"/>
</dbReference>
<dbReference type="AlphaFoldDB" id="A0A848KMF5"/>
<name>A0A848KMF5_9NOCA</name>
<dbReference type="Proteomes" id="UP000535543">
    <property type="component" value="Unassembled WGS sequence"/>
</dbReference>
<keyword evidence="3" id="KW-1185">Reference proteome</keyword>
<gene>
    <name evidence="2" type="ORF">FGL95_28855</name>
</gene>
<accession>A0A848KMF5</accession>
<reference evidence="2 3" key="1">
    <citation type="submission" date="2019-05" db="EMBL/GenBank/DDBJ databases">
        <authorList>
            <person name="Lee S.D."/>
        </authorList>
    </citation>
    <scope>NUCLEOTIDE SEQUENCE [LARGE SCALE GENOMIC DNA]</scope>
    <source>
        <strain evidence="2 3">YC2-7</strain>
    </source>
</reference>
<dbReference type="GO" id="GO:0006310">
    <property type="term" value="P:DNA recombination"/>
    <property type="evidence" value="ECO:0007669"/>
    <property type="project" value="UniProtKB-KW"/>
</dbReference>
<reference evidence="2 3" key="2">
    <citation type="submission" date="2020-06" db="EMBL/GenBank/DDBJ databases">
        <title>Antribacter stalactiti gen. nov., sp. nov., a new member of the family Nacardiaceae isolated from a cave.</title>
        <authorList>
            <person name="Kim I.S."/>
        </authorList>
    </citation>
    <scope>NUCLEOTIDE SEQUENCE [LARGE SCALE GENOMIC DNA]</scope>
    <source>
        <strain evidence="2 3">YC2-7</strain>
    </source>
</reference>
<dbReference type="GO" id="GO:0003677">
    <property type="term" value="F:DNA binding"/>
    <property type="evidence" value="ECO:0007669"/>
    <property type="project" value="InterPro"/>
</dbReference>
<comment type="caution">
    <text evidence="2">The sequence shown here is derived from an EMBL/GenBank/DDBJ whole genome shotgun (WGS) entry which is preliminary data.</text>
</comment>
<dbReference type="Gene3D" id="1.10.443.10">
    <property type="entry name" value="Intergrase catalytic core"/>
    <property type="match status" value="1"/>
</dbReference>
<evidence type="ECO:0000256" key="1">
    <source>
        <dbReference type="ARBA" id="ARBA00023172"/>
    </source>
</evidence>
<dbReference type="InterPro" id="IPR011010">
    <property type="entry name" value="DNA_brk_join_enz"/>
</dbReference>
<sequence>MAARTAEEILAQYTPQMSAERWSQIGPFVRSVISEAYPAPERAKVSGNRIGVVAGLVSWALDQGLPLDVEQIFAPATVNRYAVTVPGFAETSRSSRRTLLTTVSRRVTRRAPWEPRRDPLDSRSTPFPYTDAQARWLVECVDMQRTSLRYRGLGTAVVLGLGAGLRTAEMVGVLGTDVTVRNPHLLVTVTGEQRPRTVPVADRYGPLLAELARNAKSEPLFRAPPIPRIEFVPNLLHRCEIPEPLRPVTVARMRATWAVALLTTVPMPTFLRLAGYNDIDQIRGLLPYIPAAGPQLSRDELDHITQAVLP</sequence>
<dbReference type="EMBL" id="VCQU01000014">
    <property type="protein sequence ID" value="NMN99046.1"/>
    <property type="molecule type" value="Genomic_DNA"/>
</dbReference>
<dbReference type="GO" id="GO:0015074">
    <property type="term" value="P:DNA integration"/>
    <property type="evidence" value="ECO:0007669"/>
    <property type="project" value="InterPro"/>
</dbReference>
<dbReference type="InterPro" id="IPR013762">
    <property type="entry name" value="Integrase-like_cat_sf"/>
</dbReference>
<evidence type="ECO:0000313" key="3">
    <source>
        <dbReference type="Proteomes" id="UP000535543"/>
    </source>
</evidence>